<keyword evidence="17" id="KW-0966">Cell projection</keyword>
<evidence type="ECO:0000256" key="12">
    <source>
        <dbReference type="ARBA" id="ARBA00025337"/>
    </source>
</evidence>
<evidence type="ECO:0000256" key="8">
    <source>
        <dbReference type="ARBA" id="ARBA00022927"/>
    </source>
</evidence>
<keyword evidence="11" id="KW-1006">Bacterial flagellum protein export</keyword>
<dbReference type="InterPro" id="IPR047040">
    <property type="entry name" value="FlhF__GTPase_dom"/>
</dbReference>
<dbReference type="NCBIfam" id="TIGR03499">
    <property type="entry name" value="FlhF"/>
    <property type="match status" value="1"/>
</dbReference>
<dbReference type="InterPro" id="IPR000897">
    <property type="entry name" value="SRP54_GTPase_dom"/>
</dbReference>
<evidence type="ECO:0000256" key="10">
    <source>
        <dbReference type="ARBA" id="ARBA00023136"/>
    </source>
</evidence>
<keyword evidence="10" id="KW-0472">Membrane</keyword>
<evidence type="ECO:0000256" key="9">
    <source>
        <dbReference type="ARBA" id="ARBA00023134"/>
    </source>
</evidence>
<keyword evidence="9" id="KW-0342">GTP-binding</keyword>
<reference evidence="17 18" key="1">
    <citation type="submission" date="2023-03" db="EMBL/GenBank/DDBJ databases">
        <title>Bacillus Genome Sequencing.</title>
        <authorList>
            <person name="Dunlap C."/>
        </authorList>
    </citation>
    <scope>NUCLEOTIDE SEQUENCE [LARGE SCALE GENOMIC DNA]</scope>
    <source>
        <strain evidence="17 18">B-23453</strain>
    </source>
</reference>
<comment type="caution">
    <text evidence="17">The sequence shown here is derived from an EMBL/GenBank/DDBJ whole genome shotgun (WGS) entry which is preliminary data.</text>
</comment>
<dbReference type="CDD" id="cd17873">
    <property type="entry name" value="FlhF"/>
    <property type="match status" value="1"/>
</dbReference>
<evidence type="ECO:0000256" key="14">
    <source>
        <dbReference type="SAM" id="MobiDB-lite"/>
    </source>
</evidence>
<evidence type="ECO:0000256" key="5">
    <source>
        <dbReference type="ARBA" id="ARBA00022475"/>
    </source>
</evidence>
<evidence type="ECO:0000256" key="6">
    <source>
        <dbReference type="ARBA" id="ARBA00022741"/>
    </source>
</evidence>
<comment type="similarity">
    <text evidence="2">Belongs to the GTP-binding SRP family.</text>
</comment>
<name>A0ABU6MDF0_9BACI</name>
<protein>
    <recommendedName>
        <fullName evidence="3 13">Flagellar biosynthesis protein FlhF</fullName>
    </recommendedName>
</protein>
<dbReference type="InterPro" id="IPR020006">
    <property type="entry name" value="FlhF"/>
</dbReference>
<evidence type="ECO:0000259" key="15">
    <source>
        <dbReference type="SMART" id="SM00382"/>
    </source>
</evidence>
<dbReference type="InterPro" id="IPR003593">
    <property type="entry name" value="AAA+_ATPase"/>
</dbReference>
<keyword evidence="17" id="KW-0969">Cilium</keyword>
<dbReference type="PANTHER" id="PTHR43134">
    <property type="entry name" value="SIGNAL RECOGNITION PARTICLE RECEPTOR SUBUNIT ALPHA"/>
    <property type="match status" value="1"/>
</dbReference>
<feature type="domain" description="AAA+ ATPase" evidence="15">
    <location>
        <begin position="191"/>
        <end position="360"/>
    </location>
</feature>
<keyword evidence="4" id="KW-0813">Transport</keyword>
<keyword evidence="7" id="KW-1005">Bacterial flagellum biogenesis</keyword>
<keyword evidence="17" id="KW-0282">Flagellum</keyword>
<dbReference type="SMART" id="SM00962">
    <property type="entry name" value="SRP54"/>
    <property type="match status" value="1"/>
</dbReference>
<dbReference type="EMBL" id="JARMAB010000004">
    <property type="protein sequence ID" value="MED1202056.1"/>
    <property type="molecule type" value="Genomic_DNA"/>
</dbReference>
<dbReference type="Pfam" id="PF00448">
    <property type="entry name" value="SRP54"/>
    <property type="match status" value="1"/>
</dbReference>
<keyword evidence="8" id="KW-0653">Protein transport</keyword>
<gene>
    <name evidence="17" type="primary">flhF</name>
    <name evidence="17" type="ORF">P4T90_02995</name>
</gene>
<comment type="subcellular location">
    <subcellularLocation>
        <location evidence="1">Cell membrane</location>
        <topology evidence="1">Peripheral membrane protein</topology>
        <orientation evidence="1">Cytoplasmic side</orientation>
    </subcellularLocation>
</comment>
<proteinExistence type="inferred from homology"/>
<accession>A0ABU6MDF0</accession>
<evidence type="ECO:0000259" key="16">
    <source>
        <dbReference type="SMART" id="SM00962"/>
    </source>
</evidence>
<feature type="region of interest" description="Disordered" evidence="14">
    <location>
        <begin position="62"/>
        <end position="89"/>
    </location>
</feature>
<evidence type="ECO:0000256" key="11">
    <source>
        <dbReference type="ARBA" id="ARBA00023225"/>
    </source>
</evidence>
<keyword evidence="18" id="KW-1185">Reference proteome</keyword>
<feature type="domain" description="SRP54-type proteins GTP-binding" evidence="16">
    <location>
        <begin position="192"/>
        <end position="383"/>
    </location>
</feature>
<keyword evidence="5" id="KW-1003">Cell membrane</keyword>
<keyword evidence="6" id="KW-0547">Nucleotide-binding</keyword>
<dbReference type="Gene3D" id="1.20.120.1380">
    <property type="entry name" value="Flagellar FlhF biosynthesis protein, N domain"/>
    <property type="match status" value="1"/>
</dbReference>
<dbReference type="SMART" id="SM00382">
    <property type="entry name" value="AAA"/>
    <property type="match status" value="1"/>
</dbReference>
<comment type="function">
    <text evidence="12">Necessary for flagellar biosynthesis. May be involved in translocation of the flagellum.</text>
</comment>
<dbReference type="Gene3D" id="3.40.50.300">
    <property type="entry name" value="P-loop containing nucleotide triphosphate hydrolases"/>
    <property type="match status" value="1"/>
</dbReference>
<evidence type="ECO:0000313" key="17">
    <source>
        <dbReference type="EMBL" id="MED1202056.1"/>
    </source>
</evidence>
<evidence type="ECO:0000256" key="4">
    <source>
        <dbReference type="ARBA" id="ARBA00022448"/>
    </source>
</evidence>
<dbReference type="Proteomes" id="UP001341444">
    <property type="component" value="Unassembled WGS sequence"/>
</dbReference>
<sequence>MKVQKFIASNMIEAMKKIRQELGENAVILNSKQISTARMFGLLKKKQIEVIAAVEPQPKMKDVRVKEKRKPLSRTEKKPNVRNQSLTSSVYPADEKELNNQIEELKDMVQKLSEHSSPDEYKYYPIPVQTFLDHLRKQGINGMIMGEINAKLLNDWRSENREKTEQEVYQSGFQHLKELLAGVEYGGSQFQKKFINLVGPTGVGKTTTLAKMAAQAVLEKRKKIAFITTDTYRIAAIEQLKTYSSILNVPVEVVYKREDFQKAIKKFTDYDLVFIDTAGRNYRELQYIEELKKVIDFSQDIETFLTLSLTMKEGDLADIIQSFDDIKVDQFIFTKLDETATYGSMINLIFRNRIGVAYVTDGQDVPDDIQKASAETIVKRLLKGLGV</sequence>
<organism evidence="17 18">
    <name type="scientific">Heyndrickxia acidicola</name>
    <dbReference type="NCBI Taxonomy" id="209389"/>
    <lineage>
        <taxon>Bacteria</taxon>
        <taxon>Bacillati</taxon>
        <taxon>Bacillota</taxon>
        <taxon>Bacilli</taxon>
        <taxon>Bacillales</taxon>
        <taxon>Bacillaceae</taxon>
        <taxon>Heyndrickxia</taxon>
    </lineage>
</organism>
<evidence type="ECO:0000256" key="1">
    <source>
        <dbReference type="ARBA" id="ARBA00004413"/>
    </source>
</evidence>
<dbReference type="RefSeq" id="WP_066264650.1">
    <property type="nucleotide sequence ID" value="NZ_JARMAB010000004.1"/>
</dbReference>
<evidence type="ECO:0000256" key="2">
    <source>
        <dbReference type="ARBA" id="ARBA00008531"/>
    </source>
</evidence>
<evidence type="ECO:0000313" key="18">
    <source>
        <dbReference type="Proteomes" id="UP001341444"/>
    </source>
</evidence>
<dbReference type="InterPro" id="IPR027417">
    <property type="entry name" value="P-loop_NTPase"/>
</dbReference>
<evidence type="ECO:0000256" key="3">
    <source>
        <dbReference type="ARBA" id="ARBA00014919"/>
    </source>
</evidence>
<dbReference type="SUPFAM" id="SSF52540">
    <property type="entry name" value="P-loop containing nucleoside triphosphate hydrolases"/>
    <property type="match status" value="1"/>
</dbReference>
<dbReference type="PANTHER" id="PTHR43134:SF3">
    <property type="entry name" value="FLAGELLAR BIOSYNTHESIS PROTEIN FLHF"/>
    <property type="match status" value="1"/>
</dbReference>
<evidence type="ECO:0000256" key="7">
    <source>
        <dbReference type="ARBA" id="ARBA00022795"/>
    </source>
</evidence>
<evidence type="ECO:0000256" key="13">
    <source>
        <dbReference type="NCBIfam" id="TIGR03499"/>
    </source>
</evidence>